<sequence>MASYETFANERKILALGKILLEKCNPMTDTANLSTAPNEVERVSGGLEPQTGVCNCSCIKKPVNEMVSSAIHSSKHGDNDTSQTGTDEIEHTFHDPEPQTEVRNRSHLTKPVSGVELFKCQSSDSTNIEKDTATPDEITNVSGEPDLQTSLHNCSHHTEPINEVDTSDSPNASEVGRKNSMLAVELYNQLRTELTQDFSYQLQRALENAVDRILEHSEAENLVGNSNRLRSNMSDKLRVTSGSDKWLPEKNFCHRNSVLTDLFKISHIETVYHIFIAVLLIFALNTVLSDVVEKGGVVHAYHFELLVWTFKGFFNVFHCWITMFLSTSLFVYLAFIMWSSKRKPVHKFTNFDFAFVILYVLYQVAFAILPVVFIFKHDIAPSSTAIVCLEQIRLMMKSHAFVRANIGSALLSGEECEHEKARRCRRRPLTEDERFPVSACGDSVTEEVEITMSNGIPIPPFSQYLYFLFAPTLVYRSAYPRTPYIRWHFVTINLLQMGLCMVYTYFIFARFCFAYFANFGRSEQFNFSLRQLITSSFGCMLPGALLLLINFYAFLHCWLNAFAELLRFGDRLFYKDWWNSITFSAYYRTWNVVVHDWLHTYVYRDVYAISGRNRRMLAQTAVFMLSAIAHEYVLTMVFRFFYPVLFIIFGGVGFAIANLRGRSRLWNVGLWAGLFMGMGILMCLYSMEWYARKNCPPAQGLIDLFIPRSWFCGN</sequence>
<name>A0A068Y2H6_ECHMU</name>
<dbReference type="GO" id="GO:0008203">
    <property type="term" value="P:cholesterol metabolic process"/>
    <property type="evidence" value="ECO:0007669"/>
    <property type="project" value="TreeGrafter"/>
</dbReference>
<evidence type="ECO:0000256" key="9">
    <source>
        <dbReference type="SAM" id="MobiDB-lite"/>
    </source>
</evidence>
<dbReference type="PANTHER" id="PTHR10408:SF8">
    <property type="entry name" value="O-ACYLTRANSFERASE"/>
    <property type="match status" value="1"/>
</dbReference>
<feature type="transmembrane region" description="Helical" evidence="10">
    <location>
        <begin position="350"/>
        <end position="375"/>
    </location>
</feature>
<dbReference type="eggNOG" id="KOG0380">
    <property type="taxonomic scope" value="Eukaryota"/>
</dbReference>
<evidence type="ECO:0000256" key="6">
    <source>
        <dbReference type="ARBA" id="ARBA00022989"/>
    </source>
</evidence>
<feature type="transmembrane region" description="Helical" evidence="10">
    <location>
        <begin position="540"/>
        <end position="563"/>
    </location>
</feature>
<feature type="region of interest" description="Disordered" evidence="9">
    <location>
        <begin position="70"/>
        <end position="107"/>
    </location>
</feature>
<keyword evidence="8 11" id="KW-0012">Acyltransferase</keyword>
<keyword evidence="6 10" id="KW-1133">Transmembrane helix</keyword>
<evidence type="ECO:0000256" key="3">
    <source>
        <dbReference type="ARBA" id="ARBA00022679"/>
    </source>
</evidence>
<evidence type="ECO:0000256" key="7">
    <source>
        <dbReference type="ARBA" id="ARBA00023136"/>
    </source>
</evidence>
<keyword evidence="5" id="KW-0256">Endoplasmic reticulum</keyword>
<dbReference type="EMBL" id="LN902845">
    <property type="protein sequence ID" value="CUT99098.1"/>
    <property type="molecule type" value="Genomic_DNA"/>
</dbReference>
<accession>A0A068Y2H6</accession>
<protein>
    <submittedName>
        <fullName evidence="11">Sterol O acyltransferase 1</fullName>
    </submittedName>
</protein>
<evidence type="ECO:0000256" key="8">
    <source>
        <dbReference type="ARBA" id="ARBA00023315"/>
    </source>
</evidence>
<dbReference type="Pfam" id="PF03062">
    <property type="entry name" value="MBOAT"/>
    <property type="match status" value="1"/>
</dbReference>
<keyword evidence="7 10" id="KW-0472">Membrane</keyword>
<evidence type="ECO:0000256" key="1">
    <source>
        <dbReference type="ARBA" id="ARBA00004477"/>
    </source>
</evidence>
<feature type="transmembrane region" description="Helical" evidence="10">
    <location>
        <begin position="640"/>
        <end position="659"/>
    </location>
</feature>
<comment type="subcellular location">
    <subcellularLocation>
        <location evidence="1">Endoplasmic reticulum membrane</location>
        <topology evidence="1">Multi-pass membrane protein</topology>
    </subcellularLocation>
</comment>
<feature type="transmembrane region" description="Helical" evidence="10">
    <location>
        <begin position="312"/>
        <end position="338"/>
    </location>
</feature>
<evidence type="ECO:0000256" key="4">
    <source>
        <dbReference type="ARBA" id="ARBA00022692"/>
    </source>
</evidence>
<dbReference type="GO" id="GO:0005789">
    <property type="term" value="C:endoplasmic reticulum membrane"/>
    <property type="evidence" value="ECO:0007669"/>
    <property type="project" value="UniProtKB-SubCell"/>
</dbReference>
<dbReference type="InterPro" id="IPR004299">
    <property type="entry name" value="MBOAT_fam"/>
</dbReference>
<proteinExistence type="inferred from homology"/>
<feature type="compositionally biased region" description="Basic and acidic residues" evidence="9">
    <location>
        <begin position="88"/>
        <end position="104"/>
    </location>
</feature>
<feature type="transmembrane region" description="Helical" evidence="10">
    <location>
        <begin position="271"/>
        <end position="292"/>
    </location>
</feature>
<dbReference type="InterPro" id="IPR014371">
    <property type="entry name" value="Oat_ACAT_DAG_ARE"/>
</dbReference>
<dbReference type="OMA" id="TYDAYYR"/>
<reference evidence="11" key="1">
    <citation type="journal article" date="2013" name="Nature">
        <title>The genomes of four tapeworm species reveal adaptations to parasitism.</title>
        <authorList>
            <person name="Tsai I.J."/>
            <person name="Zarowiecki M."/>
            <person name="Holroyd N."/>
            <person name="Garciarrubio A."/>
            <person name="Sanchez-Flores A."/>
            <person name="Brooks K.L."/>
            <person name="Tracey A."/>
            <person name="Bobes R.J."/>
            <person name="Fragoso G."/>
            <person name="Sciutto E."/>
            <person name="Aslett M."/>
            <person name="Beasley H."/>
            <person name="Bennett H.M."/>
            <person name="Cai J."/>
            <person name="Camicia F."/>
            <person name="Clark R."/>
            <person name="Cucher M."/>
            <person name="De Silva N."/>
            <person name="Day T.A."/>
            <person name="Deplazes P."/>
            <person name="Estrada K."/>
            <person name="Fernandez C."/>
            <person name="Holland P.W."/>
            <person name="Hou J."/>
            <person name="Hu S."/>
            <person name="Huckvale T."/>
            <person name="Hung S.S."/>
            <person name="Kamenetzky L."/>
            <person name="Keane J.A."/>
            <person name="Kiss F."/>
            <person name="Koziol U."/>
            <person name="Lambert O."/>
            <person name="Liu K."/>
            <person name="Luo X."/>
            <person name="Luo Y."/>
            <person name="Macchiaroli N."/>
            <person name="Nichol S."/>
            <person name="Paps J."/>
            <person name="Parkinson J."/>
            <person name="Pouchkina-Stantcheva N."/>
            <person name="Riddiford N."/>
            <person name="Rosenzvit M."/>
            <person name="Salinas G."/>
            <person name="Wasmuth J.D."/>
            <person name="Zamanian M."/>
            <person name="Zheng Y."/>
            <person name="Cai X."/>
            <person name="Soberon X."/>
            <person name="Olson P.D."/>
            <person name="Laclette J.P."/>
            <person name="Brehm K."/>
            <person name="Berriman M."/>
            <person name="Garciarrubio A."/>
            <person name="Bobes R.J."/>
            <person name="Fragoso G."/>
            <person name="Sanchez-Flores A."/>
            <person name="Estrada K."/>
            <person name="Cevallos M.A."/>
            <person name="Morett E."/>
            <person name="Gonzalez V."/>
            <person name="Portillo T."/>
            <person name="Ochoa-Leyva A."/>
            <person name="Jose M.V."/>
            <person name="Sciutto E."/>
            <person name="Landa A."/>
            <person name="Jimenez L."/>
            <person name="Valdes V."/>
            <person name="Carrero J.C."/>
            <person name="Larralde C."/>
            <person name="Morales-Montor J."/>
            <person name="Limon-Lason J."/>
            <person name="Soberon X."/>
            <person name="Laclette J.P."/>
        </authorList>
    </citation>
    <scope>NUCLEOTIDE SEQUENCE [LARGE SCALE GENOMIC DNA]</scope>
</reference>
<keyword evidence="12" id="KW-1185">Reference proteome</keyword>
<dbReference type="PANTHER" id="PTHR10408">
    <property type="entry name" value="STEROL O-ACYLTRANSFERASE"/>
    <property type="match status" value="1"/>
</dbReference>
<evidence type="ECO:0000256" key="2">
    <source>
        <dbReference type="ARBA" id="ARBA00009010"/>
    </source>
</evidence>
<dbReference type="Proteomes" id="UP000017246">
    <property type="component" value="Unassembled WGS sequence"/>
</dbReference>
<dbReference type="STRING" id="6211.A0A068Y2H6"/>
<dbReference type="OrthoDB" id="10039049at2759"/>
<evidence type="ECO:0000313" key="11">
    <source>
        <dbReference type="EMBL" id="CUT99098.1"/>
    </source>
</evidence>
<evidence type="ECO:0000256" key="10">
    <source>
        <dbReference type="SAM" id="Phobius"/>
    </source>
</evidence>
<keyword evidence="4 10" id="KW-0812">Transmembrane</keyword>
<keyword evidence="3 11" id="KW-0808">Transferase</keyword>
<evidence type="ECO:0000313" key="12">
    <source>
        <dbReference type="Proteomes" id="UP000017246"/>
    </source>
</evidence>
<feature type="transmembrane region" description="Helical" evidence="10">
    <location>
        <begin position="666"/>
        <end position="687"/>
    </location>
</feature>
<dbReference type="GO" id="GO:0008374">
    <property type="term" value="F:O-acyltransferase activity"/>
    <property type="evidence" value="ECO:0007669"/>
    <property type="project" value="InterPro"/>
</dbReference>
<organism evidence="11 12">
    <name type="scientific">Echinococcus multilocularis</name>
    <name type="common">Fox tapeworm</name>
    <dbReference type="NCBI Taxonomy" id="6211"/>
    <lineage>
        <taxon>Eukaryota</taxon>
        <taxon>Metazoa</taxon>
        <taxon>Spiralia</taxon>
        <taxon>Lophotrochozoa</taxon>
        <taxon>Platyhelminthes</taxon>
        <taxon>Cestoda</taxon>
        <taxon>Eucestoda</taxon>
        <taxon>Cyclophyllidea</taxon>
        <taxon>Taeniidae</taxon>
        <taxon>Echinococcus</taxon>
    </lineage>
</organism>
<feature type="transmembrane region" description="Helical" evidence="10">
    <location>
        <begin position="500"/>
        <end position="520"/>
    </location>
</feature>
<reference evidence="11" key="2">
    <citation type="submission" date="2015-11" db="EMBL/GenBank/DDBJ databases">
        <authorList>
            <person name="Zhang Y."/>
            <person name="Guo Z."/>
        </authorList>
    </citation>
    <scope>NUCLEOTIDE SEQUENCE</scope>
</reference>
<dbReference type="AlphaFoldDB" id="A0A068Y2H6"/>
<evidence type="ECO:0000256" key="5">
    <source>
        <dbReference type="ARBA" id="ARBA00022824"/>
    </source>
</evidence>
<comment type="similarity">
    <text evidence="2">Belongs to the membrane-bound acyltransferase family. Sterol o-acyltransferase subfamily.</text>
</comment>